<comment type="caution">
    <text evidence="1">The sequence shown here is derived from an EMBL/GenBank/DDBJ whole genome shotgun (WGS) entry which is preliminary data.</text>
</comment>
<organism evidence="1 2">
    <name type="scientific">Deinococcus arenicola</name>
    <dbReference type="NCBI Taxonomy" id="2994950"/>
    <lineage>
        <taxon>Bacteria</taxon>
        <taxon>Thermotogati</taxon>
        <taxon>Deinococcota</taxon>
        <taxon>Deinococci</taxon>
        <taxon>Deinococcales</taxon>
        <taxon>Deinococcaceae</taxon>
        <taxon>Deinococcus</taxon>
    </lineage>
</organism>
<evidence type="ECO:0000313" key="2">
    <source>
        <dbReference type="Proteomes" id="UP001276150"/>
    </source>
</evidence>
<reference evidence="1 2" key="1">
    <citation type="submission" date="2022-11" db="EMBL/GenBank/DDBJ databases">
        <title>Deinococcus ZS9-10, Low Temperature and Draught-tolerating, UV-resistant Bacteria from Continental Antarctica.</title>
        <authorList>
            <person name="Cheng L."/>
        </authorList>
    </citation>
    <scope>NUCLEOTIDE SEQUENCE [LARGE SCALE GENOMIC DNA]</scope>
    <source>
        <strain evidence="1 2">ZS9-10</strain>
    </source>
</reference>
<proteinExistence type="predicted"/>
<name>A0ABU4DSE0_9DEIO</name>
<feature type="non-terminal residue" evidence="1">
    <location>
        <position position="1"/>
    </location>
</feature>
<gene>
    <name evidence="1" type="ORF">ORD21_12140</name>
</gene>
<protein>
    <submittedName>
        <fullName evidence="1">IS4 family transposase</fullName>
    </submittedName>
</protein>
<dbReference type="Proteomes" id="UP001276150">
    <property type="component" value="Unassembled WGS sequence"/>
</dbReference>
<accession>A0ABU4DSE0</accession>
<keyword evidence="2" id="KW-1185">Reference proteome</keyword>
<dbReference type="EMBL" id="JAPMIV010000024">
    <property type="protein sequence ID" value="MDV6375340.1"/>
    <property type="molecule type" value="Genomic_DNA"/>
</dbReference>
<evidence type="ECO:0000313" key="1">
    <source>
        <dbReference type="EMBL" id="MDV6375340.1"/>
    </source>
</evidence>
<sequence>LRVGVWRHETKPIRVLAHGRKAMSLVRYGSEELRHVLRWIPERVGKILRILISPFPALGQSESEVVGY</sequence>